<dbReference type="PRINTS" id="PR00180">
    <property type="entry name" value="CRETINALDHBP"/>
</dbReference>
<dbReference type="Gene3D" id="1.20.5.1200">
    <property type="entry name" value="Alpha-tocopherol transfer"/>
    <property type="match status" value="1"/>
</dbReference>
<dbReference type="PANTHER" id="PTHR10174:SF216">
    <property type="entry name" value="CRAL-TRIO DOMAIN-CONTAINING PROTEIN-RELATED"/>
    <property type="match status" value="1"/>
</dbReference>
<dbReference type="InterPro" id="IPR001251">
    <property type="entry name" value="CRAL-TRIO_dom"/>
</dbReference>
<evidence type="ECO:0000313" key="3">
    <source>
        <dbReference type="Proteomes" id="UP001549921"/>
    </source>
</evidence>
<dbReference type="Gene3D" id="3.40.525.10">
    <property type="entry name" value="CRAL-TRIO lipid binding domain"/>
    <property type="match status" value="1"/>
</dbReference>
<dbReference type="Proteomes" id="UP001549921">
    <property type="component" value="Unassembled WGS sequence"/>
</dbReference>
<dbReference type="Pfam" id="PF00650">
    <property type="entry name" value="CRAL_TRIO"/>
    <property type="match status" value="1"/>
</dbReference>
<name>A0ABD0TI93_LOXSC</name>
<dbReference type="AlphaFoldDB" id="A0ABD0TI93"/>
<feature type="domain" description="CRAL-TRIO" evidence="1">
    <location>
        <begin position="93"/>
        <end position="259"/>
    </location>
</feature>
<dbReference type="InterPro" id="IPR011074">
    <property type="entry name" value="CRAL/TRIO_N_dom"/>
</dbReference>
<protein>
    <recommendedName>
        <fullName evidence="1">CRAL-TRIO domain-containing protein</fullName>
    </recommendedName>
</protein>
<dbReference type="SUPFAM" id="SSF52087">
    <property type="entry name" value="CRAL/TRIO domain"/>
    <property type="match status" value="1"/>
</dbReference>
<dbReference type="Gene3D" id="1.10.8.20">
    <property type="entry name" value="N-terminal domain of phosphatidylinositol transfer protein sec14p"/>
    <property type="match status" value="1"/>
</dbReference>
<evidence type="ECO:0000313" key="2">
    <source>
        <dbReference type="EMBL" id="KAL0849060.1"/>
    </source>
</evidence>
<dbReference type="SMART" id="SM01100">
    <property type="entry name" value="CRAL_TRIO_N"/>
    <property type="match status" value="1"/>
</dbReference>
<dbReference type="PROSITE" id="PS50191">
    <property type="entry name" value="CRAL_TRIO"/>
    <property type="match status" value="1"/>
</dbReference>
<gene>
    <name evidence="2" type="ORF">ABMA28_013422</name>
</gene>
<comment type="caution">
    <text evidence="2">The sequence shown here is derived from an EMBL/GenBank/DDBJ whole genome shotgun (WGS) entry which is preliminary data.</text>
</comment>
<dbReference type="CDD" id="cd00170">
    <property type="entry name" value="SEC14"/>
    <property type="match status" value="1"/>
</dbReference>
<sequence length="312" mass="35674">MTVTIRPLSAPLLKKAKKEINEDPKRVDSDIEALRTWLSKQPHLQSVQPTDQWLIAFLRGCKFSLERSKEKMDMYYTLKTIVPEFFANRDPLDDRIQEILKIGTFLPLKKCKAEDSSRINIVRIGLFNPSKFHLTDVIKVSLMITEILLLEDDNFTVSGEEVVVDMKGVGVSVLSQWTPAMAKKVVSSFEKALPVRVRGNHILNTPTGFEAAYTIFKTFLGEKLKKRIHVHNQNYKAMHKEIPKSILPVEYGGEDGSIEDLIEHWKSKVESYRDWFLKEESARSDESVRLGTPKTSSALFGVEGSFRKLDFD</sequence>
<dbReference type="InterPro" id="IPR036865">
    <property type="entry name" value="CRAL-TRIO_dom_sf"/>
</dbReference>
<dbReference type="InterPro" id="IPR036273">
    <property type="entry name" value="CRAL/TRIO_N_dom_sf"/>
</dbReference>
<dbReference type="PANTHER" id="PTHR10174">
    <property type="entry name" value="ALPHA-TOCOPHEROL TRANSFER PROTEIN-RELATED"/>
    <property type="match status" value="1"/>
</dbReference>
<accession>A0ABD0TI93</accession>
<reference evidence="2 3" key="1">
    <citation type="submission" date="2024-06" db="EMBL/GenBank/DDBJ databases">
        <title>A chromosome-level genome assembly of beet webworm, Loxostege sticticalis.</title>
        <authorList>
            <person name="Zhang Y."/>
        </authorList>
    </citation>
    <scope>NUCLEOTIDE SEQUENCE [LARGE SCALE GENOMIC DNA]</scope>
    <source>
        <strain evidence="2">AQ028</strain>
        <tissue evidence="2">Male pupae</tissue>
    </source>
</reference>
<organism evidence="2 3">
    <name type="scientific">Loxostege sticticalis</name>
    <name type="common">Beet webworm moth</name>
    <dbReference type="NCBI Taxonomy" id="481309"/>
    <lineage>
        <taxon>Eukaryota</taxon>
        <taxon>Metazoa</taxon>
        <taxon>Ecdysozoa</taxon>
        <taxon>Arthropoda</taxon>
        <taxon>Hexapoda</taxon>
        <taxon>Insecta</taxon>
        <taxon>Pterygota</taxon>
        <taxon>Neoptera</taxon>
        <taxon>Endopterygota</taxon>
        <taxon>Lepidoptera</taxon>
        <taxon>Glossata</taxon>
        <taxon>Ditrysia</taxon>
        <taxon>Pyraloidea</taxon>
        <taxon>Crambidae</taxon>
        <taxon>Pyraustinae</taxon>
        <taxon>Loxostege</taxon>
    </lineage>
</organism>
<proteinExistence type="predicted"/>
<dbReference type="EMBL" id="JBEDNZ010000004">
    <property type="protein sequence ID" value="KAL0849060.1"/>
    <property type="molecule type" value="Genomic_DNA"/>
</dbReference>
<dbReference type="SMART" id="SM00516">
    <property type="entry name" value="SEC14"/>
    <property type="match status" value="1"/>
</dbReference>
<evidence type="ECO:0000259" key="1">
    <source>
        <dbReference type="PROSITE" id="PS50191"/>
    </source>
</evidence>
<dbReference type="SUPFAM" id="SSF46938">
    <property type="entry name" value="CRAL/TRIO N-terminal domain"/>
    <property type="match status" value="1"/>
</dbReference>